<evidence type="ECO:0000313" key="2">
    <source>
        <dbReference type="EMBL" id="PMD26919.1"/>
    </source>
</evidence>
<proteinExistence type="predicted"/>
<name>A0A2J6QKZ6_9HELO</name>
<reference evidence="2 3" key="1">
    <citation type="submission" date="2016-05" db="EMBL/GenBank/DDBJ databases">
        <title>A degradative enzymes factory behind the ericoid mycorrhizal symbiosis.</title>
        <authorList>
            <consortium name="DOE Joint Genome Institute"/>
            <person name="Martino E."/>
            <person name="Morin E."/>
            <person name="Grelet G."/>
            <person name="Kuo A."/>
            <person name="Kohler A."/>
            <person name="Daghino S."/>
            <person name="Barry K."/>
            <person name="Choi C."/>
            <person name="Cichocki N."/>
            <person name="Clum A."/>
            <person name="Copeland A."/>
            <person name="Hainaut M."/>
            <person name="Haridas S."/>
            <person name="Labutti K."/>
            <person name="Lindquist E."/>
            <person name="Lipzen A."/>
            <person name="Khouja H.-R."/>
            <person name="Murat C."/>
            <person name="Ohm R."/>
            <person name="Olson A."/>
            <person name="Spatafora J."/>
            <person name="Veneault-Fourrey C."/>
            <person name="Henrissat B."/>
            <person name="Grigoriev I."/>
            <person name="Martin F."/>
            <person name="Perotto S."/>
        </authorList>
    </citation>
    <scope>NUCLEOTIDE SEQUENCE [LARGE SCALE GENOMIC DNA]</scope>
    <source>
        <strain evidence="2 3">UAMH 7357</strain>
    </source>
</reference>
<gene>
    <name evidence="2" type="ORF">NA56DRAFT_698163</name>
</gene>
<dbReference type="AlphaFoldDB" id="A0A2J6QKZ6"/>
<dbReference type="EMBL" id="KZ613467">
    <property type="protein sequence ID" value="PMD26919.1"/>
    <property type="molecule type" value="Genomic_DNA"/>
</dbReference>
<keyword evidence="3" id="KW-1185">Reference proteome</keyword>
<evidence type="ECO:0000313" key="3">
    <source>
        <dbReference type="Proteomes" id="UP000235672"/>
    </source>
</evidence>
<organism evidence="2 3">
    <name type="scientific">Hyaloscypha hepaticicola</name>
    <dbReference type="NCBI Taxonomy" id="2082293"/>
    <lineage>
        <taxon>Eukaryota</taxon>
        <taxon>Fungi</taxon>
        <taxon>Dikarya</taxon>
        <taxon>Ascomycota</taxon>
        <taxon>Pezizomycotina</taxon>
        <taxon>Leotiomycetes</taxon>
        <taxon>Helotiales</taxon>
        <taxon>Hyaloscyphaceae</taxon>
        <taxon>Hyaloscypha</taxon>
    </lineage>
</organism>
<protein>
    <submittedName>
        <fullName evidence="2">Uncharacterized protein</fullName>
    </submittedName>
</protein>
<feature type="region of interest" description="Disordered" evidence="1">
    <location>
        <begin position="1"/>
        <end position="46"/>
    </location>
</feature>
<evidence type="ECO:0000256" key="1">
    <source>
        <dbReference type="SAM" id="MobiDB-lite"/>
    </source>
</evidence>
<dbReference type="OrthoDB" id="27483at2759"/>
<accession>A0A2J6QKZ6</accession>
<sequence>MAHDDQSVEEELSKLTIEQSDSDDHSDNGDCPECGGRGNKPERKKKTLRDLAEDGTLKEFAKCIEETSFASRYCCGGILANAPNSSLTTLRWDDPSEEGISRKCYFPIGSDLTEDEVTSVVTQLSKACDENGILEAMNFSINIDPHGEGILDVISQLLLPGFRSAKLKTRPEHRGVQATLKKLHVCSAARTSVQGTVPYSAARSDFGGQLEVSHHGHSTLFDWSDYKRNTRKRNSIKWAAFIGGCDYKIHPIEKGQQFFLIYTLKISQQVGGVLDGKSLMDRLPLYESVKNMLGNPGFLPFGGIMGFYCCYGYNHTKDKAKRLLPRGLKGVDMVVYQSFHTIGLNVEVLPLLDTSPLDNADENLFEKEAEICADDPINHVAIDYDNWQCPTCHEGYPTVEEWKRFNEDQYGKTSLVGHGLHTFIIGEPRSTGNRFNVQGGIDDREWQRSELESELWSEWRWTEHKNIRWLNEPPLDSAEARELAFLNPLLDVSPEDELYHGDGKSVETFDSHLAILVHIPEYAERRLPKDK</sequence>
<dbReference type="Proteomes" id="UP000235672">
    <property type="component" value="Unassembled WGS sequence"/>
</dbReference>